<dbReference type="Proteomes" id="UP001152747">
    <property type="component" value="Unassembled WGS sequence"/>
</dbReference>
<proteinExistence type="predicted"/>
<protein>
    <submittedName>
        <fullName evidence="2">Uncharacterized protein</fullName>
    </submittedName>
</protein>
<keyword evidence="1" id="KW-0732">Signal</keyword>
<dbReference type="EMBL" id="CANHGI010000004">
    <property type="protein sequence ID" value="CAI5448328.1"/>
    <property type="molecule type" value="Genomic_DNA"/>
</dbReference>
<name>A0A9P1N283_9PELO</name>
<sequence length="102" mass="11431">MIYLFLLLLFGANSSDGRVTSTAAPAQTHPLHIISAIDSNLNVQINVDLKENSPGTSKAFKLYYTNDSSLSEKNYQSWTIQEKPSDSNFTQFIIDGKIFREL</sequence>
<evidence type="ECO:0000313" key="3">
    <source>
        <dbReference type="Proteomes" id="UP001152747"/>
    </source>
</evidence>
<feature type="chain" id="PRO_5040294696" evidence="1">
    <location>
        <begin position="18"/>
        <end position="102"/>
    </location>
</feature>
<evidence type="ECO:0000256" key="1">
    <source>
        <dbReference type="SAM" id="SignalP"/>
    </source>
</evidence>
<keyword evidence="3" id="KW-1185">Reference proteome</keyword>
<gene>
    <name evidence="2" type="ORF">CAMP_LOCUS10965</name>
</gene>
<comment type="caution">
    <text evidence="2">The sequence shown here is derived from an EMBL/GenBank/DDBJ whole genome shotgun (WGS) entry which is preliminary data.</text>
</comment>
<feature type="signal peptide" evidence="1">
    <location>
        <begin position="1"/>
        <end position="17"/>
    </location>
</feature>
<organism evidence="2 3">
    <name type="scientific">Caenorhabditis angaria</name>
    <dbReference type="NCBI Taxonomy" id="860376"/>
    <lineage>
        <taxon>Eukaryota</taxon>
        <taxon>Metazoa</taxon>
        <taxon>Ecdysozoa</taxon>
        <taxon>Nematoda</taxon>
        <taxon>Chromadorea</taxon>
        <taxon>Rhabditida</taxon>
        <taxon>Rhabditina</taxon>
        <taxon>Rhabditomorpha</taxon>
        <taxon>Rhabditoidea</taxon>
        <taxon>Rhabditidae</taxon>
        <taxon>Peloderinae</taxon>
        <taxon>Caenorhabditis</taxon>
    </lineage>
</organism>
<dbReference type="AlphaFoldDB" id="A0A9P1N283"/>
<accession>A0A9P1N283</accession>
<reference evidence="2" key="1">
    <citation type="submission" date="2022-11" db="EMBL/GenBank/DDBJ databases">
        <authorList>
            <person name="Kikuchi T."/>
        </authorList>
    </citation>
    <scope>NUCLEOTIDE SEQUENCE</scope>
    <source>
        <strain evidence="2">PS1010</strain>
    </source>
</reference>
<evidence type="ECO:0000313" key="2">
    <source>
        <dbReference type="EMBL" id="CAI5448328.1"/>
    </source>
</evidence>